<organism evidence="1">
    <name type="scientific">marine sediment metagenome</name>
    <dbReference type="NCBI Taxonomy" id="412755"/>
    <lineage>
        <taxon>unclassified sequences</taxon>
        <taxon>metagenomes</taxon>
        <taxon>ecological metagenomes</taxon>
    </lineage>
</organism>
<accession>A0A0F9CNX9</accession>
<comment type="caution">
    <text evidence="1">The sequence shown here is derived from an EMBL/GenBank/DDBJ whole genome shotgun (WGS) entry which is preliminary data.</text>
</comment>
<evidence type="ECO:0000313" key="1">
    <source>
        <dbReference type="EMBL" id="KKL28132.1"/>
    </source>
</evidence>
<proteinExistence type="predicted"/>
<reference evidence="1" key="1">
    <citation type="journal article" date="2015" name="Nature">
        <title>Complex archaea that bridge the gap between prokaryotes and eukaryotes.</title>
        <authorList>
            <person name="Spang A."/>
            <person name="Saw J.H."/>
            <person name="Jorgensen S.L."/>
            <person name="Zaremba-Niedzwiedzka K."/>
            <person name="Martijn J."/>
            <person name="Lind A.E."/>
            <person name="van Eijk R."/>
            <person name="Schleper C."/>
            <person name="Guy L."/>
            <person name="Ettema T.J."/>
        </authorList>
    </citation>
    <scope>NUCLEOTIDE SEQUENCE</scope>
</reference>
<protein>
    <submittedName>
        <fullName evidence="1">Uncharacterized protein</fullName>
    </submittedName>
</protein>
<dbReference type="AlphaFoldDB" id="A0A0F9CNX9"/>
<sequence>MAGGFLEQSVSTTPSLSWPDPKLEFRKSTNEIEGKEWFELDVTEADTIVIIHEGKRVEMDKKDFLQRIGLEW</sequence>
<gene>
    <name evidence="1" type="ORF">LCGC14_2378210</name>
</gene>
<name>A0A0F9CNX9_9ZZZZ</name>
<dbReference type="EMBL" id="LAZR01035205">
    <property type="protein sequence ID" value="KKL28132.1"/>
    <property type="molecule type" value="Genomic_DNA"/>
</dbReference>